<evidence type="ECO:0000313" key="2">
    <source>
        <dbReference type="EMBL" id="MEV0709609.1"/>
    </source>
</evidence>
<reference evidence="2 3" key="1">
    <citation type="submission" date="2024-06" db="EMBL/GenBank/DDBJ databases">
        <title>The Natural Products Discovery Center: Release of the First 8490 Sequenced Strains for Exploring Actinobacteria Biosynthetic Diversity.</title>
        <authorList>
            <person name="Kalkreuter E."/>
            <person name="Kautsar S.A."/>
            <person name="Yang D."/>
            <person name="Bader C.D."/>
            <person name="Teijaro C.N."/>
            <person name="Fluegel L."/>
            <person name="Davis C.M."/>
            <person name="Simpson J.R."/>
            <person name="Lauterbach L."/>
            <person name="Steele A.D."/>
            <person name="Gui C."/>
            <person name="Meng S."/>
            <person name="Li G."/>
            <person name="Viehrig K."/>
            <person name="Ye F."/>
            <person name="Su P."/>
            <person name="Kiefer A.F."/>
            <person name="Nichols A."/>
            <person name="Cepeda A.J."/>
            <person name="Yan W."/>
            <person name="Fan B."/>
            <person name="Jiang Y."/>
            <person name="Adhikari A."/>
            <person name="Zheng C.-J."/>
            <person name="Schuster L."/>
            <person name="Cowan T.M."/>
            <person name="Smanski M.J."/>
            <person name="Chevrette M.G."/>
            <person name="De Carvalho L.P.S."/>
            <person name="Shen B."/>
        </authorList>
    </citation>
    <scope>NUCLEOTIDE SEQUENCE [LARGE SCALE GENOMIC DNA]</scope>
    <source>
        <strain evidence="2 3">NPDC050403</strain>
    </source>
</reference>
<dbReference type="Proteomes" id="UP001551695">
    <property type="component" value="Unassembled WGS sequence"/>
</dbReference>
<dbReference type="RefSeq" id="WP_109524031.1">
    <property type="nucleotide sequence ID" value="NZ_JBEXKW010000005.1"/>
</dbReference>
<dbReference type="EMBL" id="JBFAKC010000007">
    <property type="protein sequence ID" value="MEV0709609.1"/>
    <property type="molecule type" value="Genomic_DNA"/>
</dbReference>
<comment type="caution">
    <text evidence="2">The sequence shown here is derived from an EMBL/GenBank/DDBJ whole genome shotgun (WGS) entry which is preliminary data.</text>
</comment>
<keyword evidence="1" id="KW-0732">Signal</keyword>
<feature type="chain" id="PRO_5046908241" evidence="1">
    <location>
        <begin position="32"/>
        <end position="228"/>
    </location>
</feature>
<keyword evidence="3" id="KW-1185">Reference proteome</keyword>
<evidence type="ECO:0000256" key="1">
    <source>
        <dbReference type="SAM" id="SignalP"/>
    </source>
</evidence>
<evidence type="ECO:0000313" key="3">
    <source>
        <dbReference type="Proteomes" id="UP001551695"/>
    </source>
</evidence>
<organism evidence="2 3">
    <name type="scientific">Nocardia aurea</name>
    <dbReference type="NCBI Taxonomy" id="2144174"/>
    <lineage>
        <taxon>Bacteria</taxon>
        <taxon>Bacillati</taxon>
        <taxon>Actinomycetota</taxon>
        <taxon>Actinomycetes</taxon>
        <taxon>Mycobacteriales</taxon>
        <taxon>Nocardiaceae</taxon>
        <taxon>Nocardia</taxon>
    </lineage>
</organism>
<sequence length="228" mass="23897">MRLSRSLLTRSAVTIGSVCTAFLLAAPTTTAAPEPSEFRIITGKTTLAVNPELGLDSIARFRVVGDTIEIADREITSGRIDLTGQAKLTHGDKTATVSDLSLAVDTGKVEAKINGKQMELGAIATDVLHLRKDPGENVLHLVIGAPGDNILELGRTAVNTLNTVLGTETITEGDELFTGTIDVSLPADPHLAQQLNADVDALVEASVDADTALDTPIDLGLEPQNSPE</sequence>
<name>A0ABV3FW07_9NOCA</name>
<gene>
    <name evidence="2" type="ORF">AB0I48_18765</name>
</gene>
<proteinExistence type="predicted"/>
<protein>
    <submittedName>
        <fullName evidence="2">Uncharacterized protein</fullName>
    </submittedName>
</protein>
<feature type="signal peptide" evidence="1">
    <location>
        <begin position="1"/>
        <end position="31"/>
    </location>
</feature>
<accession>A0ABV3FW07</accession>